<reference evidence="1" key="1">
    <citation type="journal article" date="2020" name="New Phytol.">
        <title>Comparative genomics reveals dynamic genome evolution in host specialist ectomycorrhizal fungi.</title>
        <authorList>
            <person name="Lofgren L.A."/>
            <person name="Nguyen N.H."/>
            <person name="Vilgalys R."/>
            <person name="Ruytinx J."/>
            <person name="Liao H.L."/>
            <person name="Branco S."/>
            <person name="Kuo A."/>
            <person name="LaButti K."/>
            <person name="Lipzen A."/>
            <person name="Andreopoulos W."/>
            <person name="Pangilinan J."/>
            <person name="Riley R."/>
            <person name="Hundley H."/>
            <person name="Na H."/>
            <person name="Barry K."/>
            <person name="Grigoriev I.V."/>
            <person name="Stajich J.E."/>
            <person name="Kennedy P.G."/>
        </authorList>
    </citation>
    <scope>NUCLEOTIDE SEQUENCE</scope>
    <source>
        <strain evidence="1">FC203</strain>
    </source>
</reference>
<organism evidence="1 2">
    <name type="scientific">Suillus fuscotomentosus</name>
    <dbReference type="NCBI Taxonomy" id="1912939"/>
    <lineage>
        <taxon>Eukaryota</taxon>
        <taxon>Fungi</taxon>
        <taxon>Dikarya</taxon>
        <taxon>Basidiomycota</taxon>
        <taxon>Agaricomycotina</taxon>
        <taxon>Agaricomycetes</taxon>
        <taxon>Agaricomycetidae</taxon>
        <taxon>Boletales</taxon>
        <taxon>Suillineae</taxon>
        <taxon>Suillaceae</taxon>
        <taxon>Suillus</taxon>
    </lineage>
</organism>
<proteinExistence type="predicted"/>
<name>A0AAD4DXE5_9AGAM</name>
<accession>A0AAD4DXE5</accession>
<comment type="caution">
    <text evidence="1">The sequence shown here is derived from an EMBL/GenBank/DDBJ whole genome shotgun (WGS) entry which is preliminary data.</text>
</comment>
<dbReference type="Proteomes" id="UP001195769">
    <property type="component" value="Unassembled WGS sequence"/>
</dbReference>
<dbReference type="RefSeq" id="XP_041219954.1">
    <property type="nucleotide sequence ID" value="XM_041368107.1"/>
</dbReference>
<protein>
    <submittedName>
        <fullName evidence="1">Uncharacterized protein</fullName>
    </submittedName>
</protein>
<gene>
    <name evidence="1" type="ORF">F5891DRAFT_1195358</name>
</gene>
<dbReference type="GeneID" id="64662405"/>
<sequence>MTTTTEFPIVELSDIARNMQNHTRLKEFIAFLVREGIIYFFFDSAEEGYAMADLFNNE</sequence>
<dbReference type="AlphaFoldDB" id="A0AAD4DXE5"/>
<keyword evidence="2" id="KW-1185">Reference proteome</keyword>
<evidence type="ECO:0000313" key="1">
    <source>
        <dbReference type="EMBL" id="KAG1894378.1"/>
    </source>
</evidence>
<dbReference type="EMBL" id="JABBWK010000081">
    <property type="protein sequence ID" value="KAG1894378.1"/>
    <property type="molecule type" value="Genomic_DNA"/>
</dbReference>
<evidence type="ECO:0000313" key="2">
    <source>
        <dbReference type="Proteomes" id="UP001195769"/>
    </source>
</evidence>